<evidence type="ECO:0000313" key="4">
    <source>
        <dbReference type="EMBL" id="SVC22148.1"/>
    </source>
</evidence>
<organism evidence="4">
    <name type="scientific">marine metagenome</name>
    <dbReference type="NCBI Taxonomy" id="408172"/>
    <lineage>
        <taxon>unclassified sequences</taxon>
        <taxon>metagenomes</taxon>
        <taxon>ecological metagenomes</taxon>
    </lineage>
</organism>
<feature type="domain" description="CusB-like barrel-sandwich hybrid" evidence="3">
    <location>
        <begin position="126"/>
        <end position="170"/>
    </location>
</feature>
<proteinExistence type="predicted"/>
<dbReference type="GO" id="GO:0015679">
    <property type="term" value="P:plasma membrane copper ion transport"/>
    <property type="evidence" value="ECO:0007669"/>
    <property type="project" value="TreeGrafter"/>
</dbReference>
<dbReference type="InterPro" id="IPR045800">
    <property type="entry name" value="HMBD"/>
</dbReference>
<name>A0A382KCR0_9ZZZZ</name>
<dbReference type="PANTHER" id="PTHR30097:SF15">
    <property type="entry name" value="CATION EFFLUX SYSTEM PROTEIN CUSB"/>
    <property type="match status" value="1"/>
</dbReference>
<sequence>MTRKILRLLVPLAVGLVIGNWWGAGASDTDYSEHEQQTVIHRCPMHPTVVSEGPGSCPICSMDLVADEIERKTTSTGERQLGTVAIDATTIQNMGVRTAIVDRRSLVRSVRAVGRVDYDETRMSDVNTKVPGWVEKLHVDFTGQRVERGQPLLEIYSPELVNAQEEHLIALEYVQRLQRQRVAEDVLQGARDLVEASAQRLRFLDVTEERIAR</sequence>
<evidence type="ECO:0000256" key="1">
    <source>
        <dbReference type="ARBA" id="ARBA00022448"/>
    </source>
</evidence>
<dbReference type="GO" id="GO:0030288">
    <property type="term" value="C:outer membrane-bounded periplasmic space"/>
    <property type="evidence" value="ECO:0007669"/>
    <property type="project" value="TreeGrafter"/>
</dbReference>
<dbReference type="Pfam" id="PF25919">
    <property type="entry name" value="BSH_CusB"/>
    <property type="match status" value="1"/>
</dbReference>
<dbReference type="InterPro" id="IPR058790">
    <property type="entry name" value="BSH_CusB"/>
</dbReference>
<dbReference type="GO" id="GO:0046914">
    <property type="term" value="F:transition metal ion binding"/>
    <property type="evidence" value="ECO:0007669"/>
    <property type="project" value="TreeGrafter"/>
</dbReference>
<feature type="non-terminal residue" evidence="4">
    <location>
        <position position="213"/>
    </location>
</feature>
<gene>
    <name evidence="4" type="ORF">METZ01_LOCUS275002</name>
</gene>
<dbReference type="Pfam" id="PF19335">
    <property type="entry name" value="HMBD"/>
    <property type="match status" value="1"/>
</dbReference>
<reference evidence="4" key="1">
    <citation type="submission" date="2018-05" db="EMBL/GenBank/DDBJ databases">
        <authorList>
            <person name="Lanie J.A."/>
            <person name="Ng W.-L."/>
            <person name="Kazmierczak K.M."/>
            <person name="Andrzejewski T.M."/>
            <person name="Davidsen T.M."/>
            <person name="Wayne K.J."/>
            <person name="Tettelin H."/>
            <person name="Glass J.I."/>
            <person name="Rusch D."/>
            <person name="Podicherti R."/>
            <person name="Tsui H.-C.T."/>
            <person name="Winkler M.E."/>
        </authorList>
    </citation>
    <scope>NUCLEOTIDE SEQUENCE</scope>
</reference>
<dbReference type="AlphaFoldDB" id="A0A382KCR0"/>
<accession>A0A382KCR0</accession>
<keyword evidence="1" id="KW-0813">Transport</keyword>
<dbReference type="EMBL" id="UINC01079794">
    <property type="protein sequence ID" value="SVC22148.1"/>
    <property type="molecule type" value="Genomic_DNA"/>
</dbReference>
<evidence type="ECO:0000259" key="3">
    <source>
        <dbReference type="Pfam" id="PF25919"/>
    </source>
</evidence>
<protein>
    <submittedName>
        <fullName evidence="4">Uncharacterized protein</fullName>
    </submittedName>
</protein>
<dbReference type="PANTHER" id="PTHR30097">
    <property type="entry name" value="CATION EFFLUX SYSTEM PROTEIN CUSB"/>
    <property type="match status" value="1"/>
</dbReference>
<evidence type="ECO:0000259" key="2">
    <source>
        <dbReference type="Pfam" id="PF19335"/>
    </source>
</evidence>
<dbReference type="InterPro" id="IPR051909">
    <property type="entry name" value="MFP_Cation_Efflux"/>
</dbReference>
<feature type="domain" description="Heavy metal binding" evidence="2">
    <location>
        <begin position="43"/>
        <end position="65"/>
    </location>
</feature>
<dbReference type="GO" id="GO:0060003">
    <property type="term" value="P:copper ion export"/>
    <property type="evidence" value="ECO:0007669"/>
    <property type="project" value="TreeGrafter"/>
</dbReference>
<dbReference type="Gene3D" id="2.40.50.100">
    <property type="match status" value="1"/>
</dbReference>